<evidence type="ECO:0000313" key="2">
    <source>
        <dbReference type="Proteomes" id="UP000482800"/>
    </source>
</evidence>
<reference evidence="1 2" key="1">
    <citation type="submission" date="2020-03" db="EMBL/GenBank/DDBJ databases">
        <title>Whole genome shotgun sequence of Phytohabitans houttuyneae NBRC 108639.</title>
        <authorList>
            <person name="Komaki H."/>
            <person name="Tamura T."/>
        </authorList>
    </citation>
    <scope>NUCLEOTIDE SEQUENCE [LARGE SCALE GENOMIC DNA]</scope>
    <source>
        <strain evidence="1 2">NBRC 108639</strain>
    </source>
</reference>
<proteinExistence type="predicted"/>
<name>A0A6V8K142_9ACTN</name>
<accession>A0A6V8K142</accession>
<gene>
    <name evidence="1" type="ORF">Phou_000690</name>
</gene>
<reference evidence="1 2" key="2">
    <citation type="submission" date="2020-03" db="EMBL/GenBank/DDBJ databases">
        <authorList>
            <person name="Ichikawa N."/>
            <person name="Kimura A."/>
            <person name="Kitahashi Y."/>
            <person name="Uohara A."/>
        </authorList>
    </citation>
    <scope>NUCLEOTIDE SEQUENCE [LARGE SCALE GENOMIC DNA]</scope>
    <source>
        <strain evidence="1 2">NBRC 108639</strain>
    </source>
</reference>
<keyword evidence="2" id="KW-1185">Reference proteome</keyword>
<protein>
    <submittedName>
        <fullName evidence="1">Uncharacterized protein</fullName>
    </submittedName>
</protein>
<dbReference type="RefSeq" id="WP_173052480.1">
    <property type="nucleotide sequence ID" value="NZ_BAABGO010000007.1"/>
</dbReference>
<dbReference type="EMBL" id="BLPF01000001">
    <property type="protein sequence ID" value="GFJ75889.1"/>
    <property type="molecule type" value="Genomic_DNA"/>
</dbReference>
<dbReference type="Proteomes" id="UP000482800">
    <property type="component" value="Unassembled WGS sequence"/>
</dbReference>
<evidence type="ECO:0000313" key="1">
    <source>
        <dbReference type="EMBL" id="GFJ75889.1"/>
    </source>
</evidence>
<comment type="caution">
    <text evidence="1">The sequence shown here is derived from an EMBL/GenBank/DDBJ whole genome shotgun (WGS) entry which is preliminary data.</text>
</comment>
<sequence length="135" mass="14904">MNPFLRLVLGPGRLPDQLRADLTANGLVLLAEGLSGSVTYRHFRAPGQRANWRKQAVSGAVAISTDRLLVWAGRFRHIDVPLADPVRATIEARADRPDRILFAYDAGTTNPSRSGRVEVRLRTADAPRIERLLAL</sequence>
<dbReference type="AlphaFoldDB" id="A0A6V8K142"/>
<organism evidence="1 2">
    <name type="scientific">Phytohabitans houttuyneae</name>
    <dbReference type="NCBI Taxonomy" id="1076126"/>
    <lineage>
        <taxon>Bacteria</taxon>
        <taxon>Bacillati</taxon>
        <taxon>Actinomycetota</taxon>
        <taxon>Actinomycetes</taxon>
        <taxon>Micromonosporales</taxon>
        <taxon>Micromonosporaceae</taxon>
    </lineage>
</organism>